<evidence type="ECO:0000313" key="1">
    <source>
        <dbReference type="EMBL" id="MFC4363454.1"/>
    </source>
</evidence>
<comment type="caution">
    <text evidence="1">The sequence shown here is derived from an EMBL/GenBank/DDBJ whole genome shotgun (WGS) entry which is preliminary data.</text>
</comment>
<reference evidence="2" key="1">
    <citation type="journal article" date="2019" name="Int. J. Syst. Evol. Microbiol.">
        <title>The Global Catalogue of Microorganisms (GCM) 10K type strain sequencing project: providing services to taxonomists for standard genome sequencing and annotation.</title>
        <authorList>
            <consortium name="The Broad Institute Genomics Platform"/>
            <consortium name="The Broad Institute Genome Sequencing Center for Infectious Disease"/>
            <person name="Wu L."/>
            <person name="Ma J."/>
        </authorList>
    </citation>
    <scope>NUCLEOTIDE SEQUENCE [LARGE SCALE GENOMIC DNA]</scope>
    <source>
        <strain evidence="2">CECT 8570</strain>
    </source>
</reference>
<gene>
    <name evidence="1" type="ORF">ACFOX3_14160</name>
</gene>
<protein>
    <submittedName>
        <fullName evidence="1">Uncharacterized protein</fullName>
    </submittedName>
</protein>
<evidence type="ECO:0000313" key="2">
    <source>
        <dbReference type="Proteomes" id="UP001595840"/>
    </source>
</evidence>
<organism evidence="1 2">
    <name type="scientific">Simiduia curdlanivorans</name>
    <dbReference type="NCBI Taxonomy" id="1492769"/>
    <lineage>
        <taxon>Bacteria</taxon>
        <taxon>Pseudomonadati</taxon>
        <taxon>Pseudomonadota</taxon>
        <taxon>Gammaproteobacteria</taxon>
        <taxon>Cellvibrionales</taxon>
        <taxon>Cellvibrionaceae</taxon>
        <taxon>Simiduia</taxon>
    </lineage>
</organism>
<keyword evidence="2" id="KW-1185">Reference proteome</keyword>
<accession>A0ABV8V6G8</accession>
<sequence length="170" mass="18176">MNRYRQTQTGFDPATLFSLINPTTQRALMDLARTPAGSQLVHGLGAQLNLPPALLAVFDHWLAGTGDVSEAEFTESETDDEPAEIAALEQELSELRNLNENLAAALGACAECWGADDACPECEGQGGAGSVRPDPELYNALVAPAVVRVNANRVRRLRLIPDSFTADSRG</sequence>
<proteinExistence type="predicted"/>
<dbReference type="EMBL" id="JBHSCX010000020">
    <property type="protein sequence ID" value="MFC4363454.1"/>
    <property type="molecule type" value="Genomic_DNA"/>
</dbReference>
<dbReference type="RefSeq" id="WP_290261275.1">
    <property type="nucleotide sequence ID" value="NZ_JAUFQG010000004.1"/>
</dbReference>
<dbReference type="Proteomes" id="UP001595840">
    <property type="component" value="Unassembled WGS sequence"/>
</dbReference>
<name>A0ABV8V6G8_9GAMM</name>